<sequence>MGGRTTATAGWQAGSWLAGWLHGKGSEGSLSNQKLRNLHRAPTRPRVPTSPAQPSPPVQPGAPLRAVMKWTDTNVRTRAGQSDRQTADRHGQADGRTAQQKAMEAERTAVLSRTPVGDLVGAVDDDS</sequence>
<dbReference type="AlphaFoldDB" id="A0AAD6NNE3"/>
<comment type="caution">
    <text evidence="2">The sequence shown here is derived from an EMBL/GenBank/DDBJ whole genome shotgun (WGS) entry which is preliminary data.</text>
</comment>
<gene>
    <name evidence="2" type="ORF">Dda_1834</name>
</gene>
<keyword evidence="3" id="KW-1185">Reference proteome</keyword>
<feature type="compositionally biased region" description="Pro residues" evidence="1">
    <location>
        <begin position="51"/>
        <end position="60"/>
    </location>
</feature>
<dbReference type="Proteomes" id="UP001221413">
    <property type="component" value="Unassembled WGS sequence"/>
</dbReference>
<feature type="compositionally biased region" description="Polar residues" evidence="1">
    <location>
        <begin position="71"/>
        <end position="84"/>
    </location>
</feature>
<evidence type="ECO:0000313" key="2">
    <source>
        <dbReference type="EMBL" id="KAJ6263273.1"/>
    </source>
</evidence>
<evidence type="ECO:0000313" key="3">
    <source>
        <dbReference type="Proteomes" id="UP001221413"/>
    </source>
</evidence>
<proteinExistence type="predicted"/>
<protein>
    <submittedName>
        <fullName evidence="2">Uncharacterized protein</fullName>
    </submittedName>
</protein>
<feature type="region of interest" description="Disordered" evidence="1">
    <location>
        <begin position="19"/>
        <end position="127"/>
    </location>
</feature>
<reference evidence="2" key="1">
    <citation type="submission" date="2023-01" db="EMBL/GenBank/DDBJ databases">
        <title>The chitinases involved in constricting ring structure development in the nematode-trapping fungus Drechslerella dactyloides.</title>
        <authorList>
            <person name="Wang R."/>
            <person name="Zhang L."/>
            <person name="Tang P."/>
            <person name="Li S."/>
            <person name="Liang L."/>
        </authorList>
    </citation>
    <scope>NUCLEOTIDE SEQUENCE</scope>
    <source>
        <strain evidence="2">YMF1.00031</strain>
    </source>
</reference>
<dbReference type="EMBL" id="JAQGDS010000002">
    <property type="protein sequence ID" value="KAJ6263273.1"/>
    <property type="molecule type" value="Genomic_DNA"/>
</dbReference>
<accession>A0AAD6NNE3</accession>
<name>A0AAD6NNE3_DREDA</name>
<organism evidence="2 3">
    <name type="scientific">Drechslerella dactyloides</name>
    <name type="common">Nematode-trapping fungus</name>
    <name type="synonym">Arthrobotrys dactyloides</name>
    <dbReference type="NCBI Taxonomy" id="74499"/>
    <lineage>
        <taxon>Eukaryota</taxon>
        <taxon>Fungi</taxon>
        <taxon>Dikarya</taxon>
        <taxon>Ascomycota</taxon>
        <taxon>Pezizomycotina</taxon>
        <taxon>Orbiliomycetes</taxon>
        <taxon>Orbiliales</taxon>
        <taxon>Orbiliaceae</taxon>
        <taxon>Drechslerella</taxon>
    </lineage>
</organism>
<evidence type="ECO:0000256" key="1">
    <source>
        <dbReference type="SAM" id="MobiDB-lite"/>
    </source>
</evidence>